<reference evidence="9 10" key="1">
    <citation type="journal article" date="2016" name="Appl. Environ. Microbiol.">
        <title>Whole genome relationships among Francisella bacteria of diverse origin define new species and provide specific regions for detection.</title>
        <authorList>
            <person name="Challacombe J.F."/>
            <person name="Petersen J.M."/>
            <person name="Gallegos-Graves V."/>
            <person name="Hodge D."/>
            <person name="Pillai S."/>
            <person name="Kuske C.R."/>
        </authorList>
    </citation>
    <scope>NUCLEOTIDE SEQUENCE [LARGE SCALE GENOMIC DNA]</scope>
    <source>
        <strain evidence="10">TX07-7310</strain>
    </source>
</reference>
<evidence type="ECO:0000313" key="10">
    <source>
        <dbReference type="Proteomes" id="UP000184222"/>
    </source>
</evidence>
<evidence type="ECO:0000259" key="8">
    <source>
        <dbReference type="Pfam" id="PF02397"/>
    </source>
</evidence>
<dbReference type="KEGG" id="frx:F7310_06825"/>
<evidence type="ECO:0000256" key="3">
    <source>
        <dbReference type="ARBA" id="ARBA00022679"/>
    </source>
</evidence>
<feature type="domain" description="Bacterial sugar transferase" evidence="8">
    <location>
        <begin position="253"/>
        <end position="432"/>
    </location>
</feature>
<keyword evidence="4 7" id="KW-0812">Transmembrane</keyword>
<feature type="transmembrane region" description="Helical" evidence="7">
    <location>
        <begin position="78"/>
        <end position="102"/>
    </location>
</feature>
<comment type="subcellular location">
    <subcellularLocation>
        <location evidence="1">Membrane</location>
        <topology evidence="1">Multi-pass membrane protein</topology>
    </subcellularLocation>
</comment>
<evidence type="ECO:0000256" key="6">
    <source>
        <dbReference type="ARBA" id="ARBA00023136"/>
    </source>
</evidence>
<accession>A0A1L4BTB2</accession>
<evidence type="ECO:0000256" key="7">
    <source>
        <dbReference type="SAM" id="Phobius"/>
    </source>
</evidence>
<organism evidence="9 10">
    <name type="scientific">Francisella uliginis</name>
    <dbReference type="NCBI Taxonomy" id="573570"/>
    <lineage>
        <taxon>Bacteria</taxon>
        <taxon>Pseudomonadati</taxon>
        <taxon>Pseudomonadota</taxon>
        <taxon>Gammaproteobacteria</taxon>
        <taxon>Thiotrichales</taxon>
        <taxon>Francisellaceae</taxon>
        <taxon>Francisella</taxon>
    </lineage>
</organism>
<keyword evidence="10" id="KW-1185">Reference proteome</keyword>
<dbReference type="EMBL" id="CP016796">
    <property type="protein sequence ID" value="API87083.1"/>
    <property type="molecule type" value="Genomic_DNA"/>
</dbReference>
<feature type="transmembrane region" description="Helical" evidence="7">
    <location>
        <begin position="108"/>
        <end position="127"/>
    </location>
</feature>
<comment type="similarity">
    <text evidence="2">Belongs to the bacterial sugar transferase family.</text>
</comment>
<evidence type="ECO:0000256" key="5">
    <source>
        <dbReference type="ARBA" id="ARBA00022989"/>
    </source>
</evidence>
<dbReference type="GO" id="GO:0016780">
    <property type="term" value="F:phosphotransferase activity, for other substituted phosphate groups"/>
    <property type="evidence" value="ECO:0007669"/>
    <property type="project" value="TreeGrafter"/>
</dbReference>
<dbReference type="Pfam" id="PF02397">
    <property type="entry name" value="Bac_transf"/>
    <property type="match status" value="1"/>
</dbReference>
<dbReference type="RefSeq" id="WP_072712743.1">
    <property type="nucleotide sequence ID" value="NZ_CP016796.1"/>
</dbReference>
<dbReference type="STRING" id="573570.F7310_06825"/>
<evidence type="ECO:0000313" key="9">
    <source>
        <dbReference type="EMBL" id="API87083.1"/>
    </source>
</evidence>
<gene>
    <name evidence="9" type="ORF">F7310_06825</name>
</gene>
<protein>
    <submittedName>
        <fullName evidence="9">Sugar transferase</fullName>
    </submittedName>
</protein>
<dbReference type="OrthoDB" id="9808602at2"/>
<dbReference type="Proteomes" id="UP000184222">
    <property type="component" value="Chromosome"/>
</dbReference>
<proteinExistence type="inferred from homology"/>
<keyword evidence="5 7" id="KW-1133">Transmembrane helix</keyword>
<keyword evidence="6 7" id="KW-0472">Membrane</keyword>
<feature type="transmembrane region" description="Helical" evidence="7">
    <location>
        <begin position="43"/>
        <end position="66"/>
    </location>
</feature>
<feature type="transmembrane region" description="Helical" evidence="7">
    <location>
        <begin position="258"/>
        <end position="281"/>
    </location>
</feature>
<dbReference type="PANTHER" id="PTHR30576:SF0">
    <property type="entry name" value="UNDECAPRENYL-PHOSPHATE N-ACETYLGALACTOSAMINYL 1-PHOSPHATE TRANSFERASE-RELATED"/>
    <property type="match status" value="1"/>
</dbReference>
<evidence type="ECO:0000256" key="4">
    <source>
        <dbReference type="ARBA" id="ARBA00022692"/>
    </source>
</evidence>
<sequence length="465" mass="53498">MSLQKSNRTLISLKIVEIIASVVTVLLSYSIPLHLLKYNTRNFSSFDFLVIFIIITSLFVFLTAEYTNGEKISKSKNILKVILCCCAITIIVTALAFFLRGFSFPRSLILFGFFIQVVLLSISRVFFRCLMRRAIENSILVLGLAEERGWMFKKTEDCKLPKEVVAGYLSLDVKGVNLSDIIDGYTKVFISDKGLKRMPDSDLSLLSKYNVEIVLIPRKYEISIWGAILVPLGDSVAMSVKNFGLSFEAQVIKRIFDIILSCFFILLTFPIMFVIALAIFLEDRKSPFFVQERITKDNIKFKLIKFRSMQLGAESKTGAVWASKSDNRITRVGKIIRPIWIDELPQFFNVLRGDMSIVGPRPERQELIEEFTKDTPEFSYRTKVKAGITGYAQVLTNYDTLPENKLKLDLIYIRRWSFIFDLLIIIETVRVISKKVLGIFLPKKKIKNTQIKEVKNQNYIEYIYE</sequence>
<keyword evidence="3 9" id="KW-0808">Transferase</keyword>
<dbReference type="InterPro" id="IPR003362">
    <property type="entry name" value="Bact_transf"/>
</dbReference>
<evidence type="ECO:0000256" key="2">
    <source>
        <dbReference type="ARBA" id="ARBA00006464"/>
    </source>
</evidence>
<dbReference type="PANTHER" id="PTHR30576">
    <property type="entry name" value="COLANIC BIOSYNTHESIS UDP-GLUCOSE LIPID CARRIER TRANSFERASE"/>
    <property type="match status" value="1"/>
</dbReference>
<dbReference type="GO" id="GO:0016020">
    <property type="term" value="C:membrane"/>
    <property type="evidence" value="ECO:0007669"/>
    <property type="project" value="UniProtKB-SubCell"/>
</dbReference>
<evidence type="ECO:0000256" key="1">
    <source>
        <dbReference type="ARBA" id="ARBA00004141"/>
    </source>
</evidence>
<name>A0A1L4BTB2_9GAMM</name>
<dbReference type="NCBIfam" id="TIGR03025">
    <property type="entry name" value="EPS_sugtrans"/>
    <property type="match status" value="1"/>
</dbReference>
<feature type="transmembrane region" description="Helical" evidence="7">
    <location>
        <begin position="12"/>
        <end position="31"/>
    </location>
</feature>
<dbReference type="InterPro" id="IPR017475">
    <property type="entry name" value="EPS_sugar_tfrase"/>
</dbReference>
<dbReference type="AlphaFoldDB" id="A0A1L4BTB2"/>